<protein>
    <submittedName>
        <fullName evidence="2">Uncharacterized protein</fullName>
    </submittedName>
</protein>
<sequence length="89" mass="9875">MSIPRYLLPVSVLVLSCFLTQSFAASRLPQYEVEVLDKIAKTMGATNWTSGSDACEGTYDVKQVVQTEPIRNITCDCEIENNTCHVTVM</sequence>
<evidence type="ECO:0000313" key="2">
    <source>
        <dbReference type="EMBL" id="KAK0579333.1"/>
    </source>
</evidence>
<dbReference type="PROSITE" id="PS51257">
    <property type="entry name" value="PROKAR_LIPOPROTEIN"/>
    <property type="match status" value="1"/>
</dbReference>
<reference evidence="2" key="2">
    <citation type="submission" date="2023-06" db="EMBL/GenBank/DDBJ databases">
        <authorList>
            <person name="Swenson N.G."/>
            <person name="Wegrzyn J.L."/>
            <person name="Mcevoy S.L."/>
        </authorList>
    </citation>
    <scope>NUCLEOTIDE SEQUENCE</scope>
    <source>
        <strain evidence="2">NS2018</strain>
        <tissue evidence="2">Leaf</tissue>
    </source>
</reference>
<keyword evidence="1" id="KW-0732">Signal</keyword>
<evidence type="ECO:0000313" key="3">
    <source>
        <dbReference type="Proteomes" id="UP001168877"/>
    </source>
</evidence>
<name>A0AA39RSY8_ACESA</name>
<reference evidence="2" key="1">
    <citation type="journal article" date="2022" name="Plant J.">
        <title>Strategies of tolerance reflected in two North American maple genomes.</title>
        <authorList>
            <person name="McEvoy S.L."/>
            <person name="Sezen U.U."/>
            <person name="Trouern-Trend A."/>
            <person name="McMahon S.M."/>
            <person name="Schaberg P.G."/>
            <person name="Yang J."/>
            <person name="Wegrzyn J.L."/>
            <person name="Swenson N.G."/>
        </authorList>
    </citation>
    <scope>NUCLEOTIDE SEQUENCE</scope>
    <source>
        <strain evidence="2">NS2018</strain>
    </source>
</reference>
<accession>A0AA39RSY8</accession>
<keyword evidence="3" id="KW-1185">Reference proteome</keyword>
<dbReference type="Proteomes" id="UP001168877">
    <property type="component" value="Unassembled WGS sequence"/>
</dbReference>
<organism evidence="2 3">
    <name type="scientific">Acer saccharum</name>
    <name type="common">Sugar maple</name>
    <dbReference type="NCBI Taxonomy" id="4024"/>
    <lineage>
        <taxon>Eukaryota</taxon>
        <taxon>Viridiplantae</taxon>
        <taxon>Streptophyta</taxon>
        <taxon>Embryophyta</taxon>
        <taxon>Tracheophyta</taxon>
        <taxon>Spermatophyta</taxon>
        <taxon>Magnoliopsida</taxon>
        <taxon>eudicotyledons</taxon>
        <taxon>Gunneridae</taxon>
        <taxon>Pentapetalae</taxon>
        <taxon>rosids</taxon>
        <taxon>malvids</taxon>
        <taxon>Sapindales</taxon>
        <taxon>Sapindaceae</taxon>
        <taxon>Hippocastanoideae</taxon>
        <taxon>Acereae</taxon>
        <taxon>Acer</taxon>
    </lineage>
</organism>
<gene>
    <name evidence="2" type="ORF">LWI29_024640</name>
</gene>
<feature type="signal peptide" evidence="1">
    <location>
        <begin position="1"/>
        <end position="24"/>
    </location>
</feature>
<dbReference type="AlphaFoldDB" id="A0AA39RSY8"/>
<proteinExistence type="predicted"/>
<feature type="chain" id="PRO_5041338684" evidence="1">
    <location>
        <begin position="25"/>
        <end position="89"/>
    </location>
</feature>
<comment type="caution">
    <text evidence="2">The sequence shown here is derived from an EMBL/GenBank/DDBJ whole genome shotgun (WGS) entry which is preliminary data.</text>
</comment>
<evidence type="ECO:0000256" key="1">
    <source>
        <dbReference type="SAM" id="SignalP"/>
    </source>
</evidence>
<dbReference type="EMBL" id="JAUESC010000385">
    <property type="protein sequence ID" value="KAK0579333.1"/>
    <property type="molecule type" value="Genomic_DNA"/>
</dbReference>